<proteinExistence type="predicted"/>
<protein>
    <submittedName>
        <fullName evidence="1">Uncharacterized protein</fullName>
    </submittedName>
</protein>
<accession>A0A2N6SYD9</accession>
<reference evidence="1 2" key="1">
    <citation type="submission" date="2017-09" db="EMBL/GenBank/DDBJ databases">
        <title>Bacterial strain isolated from the female urinary microbiota.</title>
        <authorList>
            <person name="Thomas-White K."/>
            <person name="Kumar N."/>
            <person name="Forster S."/>
            <person name="Putonti C."/>
            <person name="Lawley T."/>
            <person name="Wolfe A.J."/>
        </authorList>
    </citation>
    <scope>NUCLEOTIDE SEQUENCE [LARGE SCALE GENOMIC DNA]</scope>
    <source>
        <strain evidence="1 2">UMB0908</strain>
    </source>
</reference>
<comment type="caution">
    <text evidence="1">The sequence shown here is derived from an EMBL/GenBank/DDBJ whole genome shotgun (WGS) entry which is preliminary data.</text>
</comment>
<dbReference type="Proteomes" id="UP000235363">
    <property type="component" value="Unassembled WGS sequence"/>
</dbReference>
<name>A0A2N6SYD9_9CORY</name>
<evidence type="ECO:0000313" key="2">
    <source>
        <dbReference type="Proteomes" id="UP000235363"/>
    </source>
</evidence>
<organism evidence="1 2">
    <name type="scientific">Corynebacterium xerosis</name>
    <dbReference type="NCBI Taxonomy" id="1725"/>
    <lineage>
        <taxon>Bacteria</taxon>
        <taxon>Bacillati</taxon>
        <taxon>Actinomycetota</taxon>
        <taxon>Actinomycetes</taxon>
        <taxon>Mycobacteriales</taxon>
        <taxon>Corynebacteriaceae</taxon>
        <taxon>Corynebacterium</taxon>
    </lineage>
</organism>
<evidence type="ECO:0000313" key="1">
    <source>
        <dbReference type="EMBL" id="PMC62076.1"/>
    </source>
</evidence>
<sequence length="96" mass="9827">MMRRWTPPPKRAVSRIFSGSMASYAFLSPRRYVATVSAGSGSTSKGFATPAGTSSAGHVITLSPVAGESTRRVSLNVAPLASTAACTARPVRDGAG</sequence>
<dbReference type="AlphaFoldDB" id="A0A2N6SYD9"/>
<dbReference type="EMBL" id="PNHF01000016">
    <property type="protein sequence ID" value="PMC62076.1"/>
    <property type="molecule type" value="Genomic_DNA"/>
</dbReference>
<gene>
    <name evidence="1" type="ORF">CJ204_07740</name>
</gene>